<dbReference type="EMBL" id="JAGGLD010000003">
    <property type="protein sequence ID" value="MBP2000943.1"/>
    <property type="molecule type" value="Genomic_DNA"/>
</dbReference>
<name>A0ABS4JGU2_9BACL</name>
<proteinExistence type="predicted"/>
<reference evidence="1 2" key="1">
    <citation type="submission" date="2021-03" db="EMBL/GenBank/DDBJ databases">
        <title>Genomic Encyclopedia of Type Strains, Phase IV (KMG-IV): sequencing the most valuable type-strain genomes for metagenomic binning, comparative biology and taxonomic classification.</title>
        <authorList>
            <person name="Goeker M."/>
        </authorList>
    </citation>
    <scope>NUCLEOTIDE SEQUENCE [LARGE SCALE GENOMIC DNA]</scope>
    <source>
        <strain evidence="1 2">DSM 26806</strain>
    </source>
</reference>
<dbReference type="Proteomes" id="UP001519288">
    <property type="component" value="Unassembled WGS sequence"/>
</dbReference>
<sequence length="33" mass="3679">MNSTVQLYKGDKVGLIACSDGIQPDIYIDYVQM</sequence>
<protein>
    <submittedName>
        <fullName evidence="1">Uncharacterized protein</fullName>
    </submittedName>
</protein>
<comment type="caution">
    <text evidence="1">The sequence shown here is derived from an EMBL/GenBank/DDBJ whole genome shotgun (WGS) entry which is preliminary data.</text>
</comment>
<organism evidence="1 2">
    <name type="scientific">Paenibacillus shirakamiensis</name>
    <dbReference type="NCBI Taxonomy" id="1265935"/>
    <lineage>
        <taxon>Bacteria</taxon>
        <taxon>Bacillati</taxon>
        <taxon>Bacillota</taxon>
        <taxon>Bacilli</taxon>
        <taxon>Bacillales</taxon>
        <taxon>Paenibacillaceae</taxon>
        <taxon>Paenibacillus</taxon>
    </lineage>
</organism>
<keyword evidence="2" id="KW-1185">Reference proteome</keyword>
<evidence type="ECO:0000313" key="2">
    <source>
        <dbReference type="Proteomes" id="UP001519288"/>
    </source>
</evidence>
<accession>A0ABS4JGU2</accession>
<evidence type="ECO:0000313" key="1">
    <source>
        <dbReference type="EMBL" id="MBP2000943.1"/>
    </source>
</evidence>
<gene>
    <name evidence="1" type="ORF">J2Z69_001986</name>
</gene>